<name>A0AA96CX85_9BACT</name>
<organism evidence="1">
    <name type="scientific">Arcobacter sp. AZ-2023</name>
    <dbReference type="NCBI Taxonomy" id="3074453"/>
    <lineage>
        <taxon>Bacteria</taxon>
        <taxon>Pseudomonadati</taxon>
        <taxon>Campylobacterota</taxon>
        <taxon>Epsilonproteobacteria</taxon>
        <taxon>Campylobacterales</taxon>
        <taxon>Arcobacteraceae</taxon>
        <taxon>Arcobacter</taxon>
    </lineage>
</organism>
<sequence>MSIIGIDASRNRSGGAKVHLIGILNEIRPENYGFEKIHVWSYPELLDLLPERDWLIKHSPTALKKSIFSQLFWQFFIFPKELKKINAILS</sequence>
<evidence type="ECO:0000313" key="1">
    <source>
        <dbReference type="EMBL" id="WNL15938.1"/>
    </source>
</evidence>
<reference evidence="1" key="1">
    <citation type="submission" date="2023-09" db="EMBL/GenBank/DDBJ databases">
        <title>Arcobacter tbilisiensis sp. nov. isolated from chicken meat in Tbilisi, Georgia.</title>
        <authorList>
            <person name="Matthias R."/>
            <person name="Zautner A.E."/>
        </authorList>
    </citation>
    <scope>NUCLEOTIDE SEQUENCE</scope>
    <source>
        <strain evidence="1">LEO 107</strain>
    </source>
</reference>
<accession>A0AA96CX85</accession>
<dbReference type="AlphaFoldDB" id="A0AA96CX85"/>
<protein>
    <submittedName>
        <fullName evidence="1">Uncharacterized protein</fullName>
    </submittedName>
</protein>
<proteinExistence type="predicted"/>
<gene>
    <name evidence="1" type="ORF">RJG54_06825</name>
</gene>
<dbReference type="EMBL" id="CP134846">
    <property type="protein sequence ID" value="WNL15938.1"/>
    <property type="molecule type" value="Genomic_DNA"/>
</dbReference>